<feature type="compositionally biased region" description="Low complexity" evidence="1">
    <location>
        <begin position="55"/>
        <end position="69"/>
    </location>
</feature>
<evidence type="ECO:0000313" key="3">
    <source>
        <dbReference type="Proteomes" id="UP000422572"/>
    </source>
</evidence>
<dbReference type="Proteomes" id="UP000422572">
    <property type="component" value="Chromosome"/>
</dbReference>
<organism evidence="2 3">
    <name type="scientific">Streptomyces ficellus</name>
    <dbReference type="NCBI Taxonomy" id="1977088"/>
    <lineage>
        <taxon>Bacteria</taxon>
        <taxon>Bacillati</taxon>
        <taxon>Actinomycetota</taxon>
        <taxon>Actinomycetes</taxon>
        <taxon>Kitasatosporales</taxon>
        <taxon>Streptomycetaceae</taxon>
        <taxon>Streptomyces</taxon>
    </lineage>
</organism>
<dbReference type="OrthoDB" id="4872130at2"/>
<feature type="region of interest" description="Disordered" evidence="1">
    <location>
        <begin position="39"/>
        <end position="69"/>
    </location>
</feature>
<keyword evidence="3" id="KW-1185">Reference proteome</keyword>
<evidence type="ECO:0000256" key="1">
    <source>
        <dbReference type="SAM" id="MobiDB-lite"/>
    </source>
</evidence>
<evidence type="ECO:0000313" key="2">
    <source>
        <dbReference type="EMBL" id="QGV79821.1"/>
    </source>
</evidence>
<name>A0A6I6F9Q5_9ACTN</name>
<feature type="compositionally biased region" description="Basic and acidic residues" evidence="1">
    <location>
        <begin position="13"/>
        <end position="22"/>
    </location>
</feature>
<dbReference type="RefSeq" id="WP_156693556.1">
    <property type="nucleotide sequence ID" value="NZ_CP034279.1"/>
</dbReference>
<dbReference type="AlphaFoldDB" id="A0A6I6F9Q5"/>
<sequence length="69" mass="7106">MHAHHPTTPTVPDVRDVHDATATERGSFAVARCTCGWTGPARRSRDRARLDATAHGEAAAGASAAGGDV</sequence>
<gene>
    <name evidence="2" type="ORF">EIZ62_17470</name>
</gene>
<feature type="region of interest" description="Disordered" evidence="1">
    <location>
        <begin position="1"/>
        <end position="25"/>
    </location>
</feature>
<proteinExistence type="predicted"/>
<accession>A0A6I6F9Q5</accession>
<dbReference type="KEGG" id="sfic:EIZ62_17470"/>
<protein>
    <submittedName>
        <fullName evidence="2">Uncharacterized protein</fullName>
    </submittedName>
</protein>
<dbReference type="EMBL" id="CP034279">
    <property type="protein sequence ID" value="QGV79821.1"/>
    <property type="molecule type" value="Genomic_DNA"/>
</dbReference>
<reference evidence="2 3" key="1">
    <citation type="submission" date="2018-12" db="EMBL/GenBank/DDBJ databases">
        <title>Complete genome sequence of Streptomyces ficellus NRRL8067, the producer of ficellomycin, feldamycin and nojirimycin.</title>
        <authorList>
            <person name="Zhang H."/>
            <person name="Yue R."/>
            <person name="Liu Y."/>
            <person name="Li M."/>
            <person name="Mu H."/>
            <person name="Zhang J."/>
        </authorList>
    </citation>
    <scope>NUCLEOTIDE SEQUENCE [LARGE SCALE GENOMIC DNA]</scope>
    <source>
        <strain evidence="2 3">NRRL 8067</strain>
    </source>
</reference>